<evidence type="ECO:0000256" key="3">
    <source>
        <dbReference type="SAM" id="SignalP"/>
    </source>
</evidence>
<dbReference type="Pfam" id="PF07987">
    <property type="entry name" value="DUF1775"/>
    <property type="match status" value="1"/>
</dbReference>
<comment type="caution">
    <text evidence="5">The sequence shown here is derived from an EMBL/GenBank/DDBJ whole genome shotgun (WGS) entry which is preliminary data.</text>
</comment>
<dbReference type="RefSeq" id="WP_111903232.1">
    <property type="nucleotide sequence ID" value="NZ_QLNP01000064.1"/>
</dbReference>
<feature type="compositionally biased region" description="Low complexity" evidence="1">
    <location>
        <begin position="172"/>
        <end position="184"/>
    </location>
</feature>
<reference evidence="5 6" key="1">
    <citation type="submission" date="2018-04" db="EMBL/GenBank/DDBJ databases">
        <title>Bacteria isolated from cave deposits of Manipur.</title>
        <authorList>
            <person name="Sahoo D."/>
            <person name="Sarangthem I."/>
            <person name="Nandeibam J."/>
        </authorList>
    </citation>
    <scope>NUCLEOTIDE SEQUENCE [LARGE SCALE GENOMIC DNA]</scope>
    <source>
        <strain evidence="6">mrc11</strain>
    </source>
</reference>
<evidence type="ECO:0000313" key="5">
    <source>
        <dbReference type="EMBL" id="RAM37900.1"/>
    </source>
</evidence>
<keyword evidence="2" id="KW-0812">Transmembrane</keyword>
<dbReference type="InterPro" id="IPR012533">
    <property type="entry name" value="YcnI-copper_dom"/>
</dbReference>
<protein>
    <submittedName>
        <fullName evidence="5">Nuclear export factor GLE1</fullName>
    </submittedName>
</protein>
<feature type="region of interest" description="Disordered" evidence="1">
    <location>
        <begin position="165"/>
        <end position="225"/>
    </location>
</feature>
<dbReference type="Proteomes" id="UP000249166">
    <property type="component" value="Unassembled WGS sequence"/>
</dbReference>
<organism evidence="5 6">
    <name type="scientific">Arthrobacter globiformis</name>
    <dbReference type="NCBI Taxonomy" id="1665"/>
    <lineage>
        <taxon>Bacteria</taxon>
        <taxon>Bacillati</taxon>
        <taxon>Actinomycetota</taxon>
        <taxon>Actinomycetes</taxon>
        <taxon>Micrococcales</taxon>
        <taxon>Micrococcaceae</taxon>
        <taxon>Arthrobacter</taxon>
    </lineage>
</organism>
<accession>A0A328HL09</accession>
<evidence type="ECO:0000256" key="2">
    <source>
        <dbReference type="SAM" id="Phobius"/>
    </source>
</evidence>
<feature type="transmembrane region" description="Helical" evidence="2">
    <location>
        <begin position="229"/>
        <end position="250"/>
    </location>
</feature>
<name>A0A328HL09_ARTGO</name>
<dbReference type="AlphaFoldDB" id="A0A328HL09"/>
<feature type="compositionally biased region" description="Low complexity" evidence="1">
    <location>
        <begin position="199"/>
        <end position="222"/>
    </location>
</feature>
<feature type="chain" id="PRO_5016427000" evidence="3">
    <location>
        <begin position="32"/>
        <end position="257"/>
    </location>
</feature>
<dbReference type="OrthoDB" id="9810871at2"/>
<dbReference type="InterPro" id="IPR038507">
    <property type="entry name" value="YcnI-like_sf"/>
</dbReference>
<evidence type="ECO:0000256" key="1">
    <source>
        <dbReference type="SAM" id="MobiDB-lite"/>
    </source>
</evidence>
<dbReference type="Gene3D" id="2.60.40.2230">
    <property type="entry name" value="Uncharacterised protein YcnI-like PF07987, DUF1775"/>
    <property type="match status" value="1"/>
</dbReference>
<gene>
    <name evidence="5" type="ORF">DBZ45_07150</name>
</gene>
<proteinExistence type="predicted"/>
<dbReference type="EMBL" id="QLNP01000064">
    <property type="protein sequence ID" value="RAM37900.1"/>
    <property type="molecule type" value="Genomic_DNA"/>
</dbReference>
<evidence type="ECO:0000313" key="6">
    <source>
        <dbReference type="Proteomes" id="UP000249166"/>
    </source>
</evidence>
<keyword evidence="3" id="KW-0732">Signal</keyword>
<dbReference type="PROSITE" id="PS51318">
    <property type="entry name" value="TAT"/>
    <property type="match status" value="1"/>
</dbReference>
<dbReference type="InterPro" id="IPR006311">
    <property type="entry name" value="TAT_signal"/>
</dbReference>
<evidence type="ECO:0000259" key="4">
    <source>
        <dbReference type="Pfam" id="PF07987"/>
    </source>
</evidence>
<dbReference type="CDD" id="cd08545">
    <property type="entry name" value="YcnI_like"/>
    <property type="match status" value="1"/>
</dbReference>
<sequence length="257" mass="25568">MNTSIRRTLKTAAAASLTAGFLAAGAAAASAHVTVDPSATAEGGFTKLTFSVPNESDTAKTNRLEVKLPTDTPLTSVSVKPMDGWKAQVVTSALPKPVEVAGATVTNAPTSVIWTADAAHQIGQKEFQTFTLSVGRLPAAGTTLMLPAAQGYTDGTTVNWADAAEAEHDHASATSSAAASAPAAEAKEHHPAPSFVVTAAEAADGSASATPEAAPASETQATGSNGGQVAGWIGLVAGLLGLAAGATALARTRAVKK</sequence>
<feature type="signal peptide" evidence="3">
    <location>
        <begin position="1"/>
        <end position="31"/>
    </location>
</feature>
<keyword evidence="2" id="KW-0472">Membrane</keyword>
<feature type="domain" description="YncI copper-binding" evidence="4">
    <location>
        <begin position="32"/>
        <end position="173"/>
    </location>
</feature>
<keyword evidence="2" id="KW-1133">Transmembrane helix</keyword>